<evidence type="ECO:0008006" key="3">
    <source>
        <dbReference type="Google" id="ProtNLM"/>
    </source>
</evidence>
<dbReference type="EMBL" id="DF968224">
    <property type="protein sequence ID" value="GAP47024.1"/>
    <property type="molecule type" value="Genomic_DNA"/>
</dbReference>
<dbReference type="AlphaFoldDB" id="A0A0K8PI01"/>
<dbReference type="PATRIC" id="fig|146537.3.peg.1855"/>
<gene>
    <name evidence="1" type="ORF">SAZU_1761</name>
</gene>
<dbReference type="OrthoDB" id="9796147at2"/>
<name>A0A0K8PI01_STRAJ</name>
<dbReference type="RefSeq" id="WP_059416353.1">
    <property type="nucleotide sequence ID" value="NZ_DF968224.1"/>
</dbReference>
<evidence type="ECO:0000313" key="2">
    <source>
        <dbReference type="Proteomes" id="UP000053859"/>
    </source>
</evidence>
<organism evidence="1 2">
    <name type="scientific">Streptomyces azureus</name>
    <dbReference type="NCBI Taxonomy" id="146537"/>
    <lineage>
        <taxon>Bacteria</taxon>
        <taxon>Bacillati</taxon>
        <taxon>Actinomycetota</taxon>
        <taxon>Actinomycetes</taxon>
        <taxon>Kitasatosporales</taxon>
        <taxon>Streptomycetaceae</taxon>
        <taxon>Streptomyces</taxon>
    </lineage>
</organism>
<keyword evidence="2" id="KW-1185">Reference proteome</keyword>
<sequence length="106" mass="11261">MPKYLFKVKLTPDGLKGLLKEGGSARRDVVGRMIEGLGGRVETMYWAFGDDDVYVTAELPGNTSAAALGMVVSAVGGVRTSTVVLLSAEEVDEAVRQRVDYRAPGA</sequence>
<dbReference type="InterPro" id="IPR014845">
    <property type="entry name" value="GYD/TTHA1554"/>
</dbReference>
<evidence type="ECO:0000313" key="1">
    <source>
        <dbReference type="EMBL" id="GAP47024.1"/>
    </source>
</evidence>
<dbReference type="Proteomes" id="UP000053859">
    <property type="component" value="Unassembled WGS sequence"/>
</dbReference>
<reference evidence="1" key="1">
    <citation type="journal article" date="2015" name="Genome Announc.">
        <title>Draft Genome Sequence of Thiostrepton-Producing Streptomyces azureus ATCC 14921.</title>
        <authorList>
            <person name="Sakihara K."/>
            <person name="Maeda J."/>
            <person name="Tashiro K."/>
            <person name="Fujino Y."/>
            <person name="Kuhara S."/>
            <person name="Ohshima T."/>
            <person name="Ogata S."/>
            <person name="Doi K."/>
        </authorList>
    </citation>
    <scope>NUCLEOTIDE SEQUENCE [LARGE SCALE GENOMIC DNA]</scope>
    <source>
        <strain evidence="1">ATCC14921</strain>
    </source>
</reference>
<dbReference type="Pfam" id="PF08734">
    <property type="entry name" value="GYD"/>
    <property type="match status" value="1"/>
</dbReference>
<protein>
    <recommendedName>
        <fullName evidence="3">GYD domain-containing protein</fullName>
    </recommendedName>
</protein>
<proteinExistence type="predicted"/>
<accession>A0A0K8PI01</accession>